<gene>
    <name evidence="2" type="ORF">GCM10010389_61790</name>
</gene>
<name>A0A918RXN9_9ACTN</name>
<evidence type="ECO:0000256" key="1">
    <source>
        <dbReference type="SAM" id="MobiDB-lite"/>
    </source>
</evidence>
<feature type="region of interest" description="Disordered" evidence="1">
    <location>
        <begin position="1"/>
        <end position="27"/>
    </location>
</feature>
<comment type="caution">
    <text evidence="2">The sequence shown here is derived from an EMBL/GenBank/DDBJ whole genome shotgun (WGS) entry which is preliminary data.</text>
</comment>
<accession>A0A918RXN9</accession>
<keyword evidence="3" id="KW-1185">Reference proteome</keyword>
<evidence type="ECO:0000313" key="2">
    <source>
        <dbReference type="EMBL" id="GHA14711.1"/>
    </source>
</evidence>
<evidence type="ECO:0000313" key="3">
    <source>
        <dbReference type="Proteomes" id="UP000623010"/>
    </source>
</evidence>
<sequence length="93" mass="9797">MGAPGIRHDEPAVGDGAPSIPVPADPPPEALLEPKAALCGAAMAGFPLMAAPGVRPVAWCGISGPYERPRIWQRWPACRRHHDPASCGNTKRL</sequence>
<dbReference type="AlphaFoldDB" id="A0A918RXN9"/>
<dbReference type="Proteomes" id="UP000623010">
    <property type="component" value="Unassembled WGS sequence"/>
</dbReference>
<reference evidence="2" key="1">
    <citation type="journal article" date="2014" name="Int. J. Syst. Evol. Microbiol.">
        <title>Complete genome sequence of Corynebacterium casei LMG S-19264T (=DSM 44701T), isolated from a smear-ripened cheese.</title>
        <authorList>
            <consortium name="US DOE Joint Genome Institute (JGI-PGF)"/>
            <person name="Walter F."/>
            <person name="Albersmeier A."/>
            <person name="Kalinowski J."/>
            <person name="Ruckert C."/>
        </authorList>
    </citation>
    <scope>NUCLEOTIDE SEQUENCE</scope>
    <source>
        <strain evidence="2">JCM 5016</strain>
    </source>
</reference>
<proteinExistence type="predicted"/>
<reference evidence="2" key="2">
    <citation type="submission" date="2020-09" db="EMBL/GenBank/DDBJ databases">
        <authorList>
            <person name="Sun Q."/>
            <person name="Ohkuma M."/>
        </authorList>
    </citation>
    <scope>NUCLEOTIDE SEQUENCE</scope>
    <source>
        <strain evidence="2">JCM 5016</strain>
    </source>
</reference>
<organism evidence="2 3">
    <name type="scientific">Streptomyces echinoruber</name>
    <dbReference type="NCBI Taxonomy" id="68898"/>
    <lineage>
        <taxon>Bacteria</taxon>
        <taxon>Bacillati</taxon>
        <taxon>Actinomycetota</taxon>
        <taxon>Actinomycetes</taxon>
        <taxon>Kitasatosporales</taxon>
        <taxon>Streptomycetaceae</taxon>
        <taxon>Streptomyces</taxon>
    </lineage>
</organism>
<protein>
    <submittedName>
        <fullName evidence="2">Uncharacterized protein</fullName>
    </submittedName>
</protein>
<dbReference type="EMBL" id="BMWH01000039">
    <property type="protein sequence ID" value="GHA14711.1"/>
    <property type="molecule type" value="Genomic_DNA"/>
</dbReference>
<feature type="compositionally biased region" description="Basic and acidic residues" evidence="1">
    <location>
        <begin position="1"/>
        <end position="11"/>
    </location>
</feature>